<evidence type="ECO:0000256" key="2">
    <source>
        <dbReference type="ARBA" id="ARBA00004922"/>
    </source>
</evidence>
<evidence type="ECO:0000256" key="20">
    <source>
        <dbReference type="ARBA" id="ARBA00049876"/>
    </source>
</evidence>
<evidence type="ECO:0000256" key="10">
    <source>
        <dbReference type="ARBA" id="ARBA00023180"/>
    </source>
</evidence>
<evidence type="ECO:0000256" key="7">
    <source>
        <dbReference type="ARBA" id="ARBA00022989"/>
    </source>
</evidence>
<comment type="similarity">
    <text evidence="11">Belongs to the glycosyltransferase 14 family.</text>
</comment>
<evidence type="ECO:0000256" key="18">
    <source>
        <dbReference type="ARBA" id="ARBA00048927"/>
    </source>
</evidence>
<sequence>YYKEGSRCQKCDPSCKLCTGPGSESCRVCLPPLLELQGTKLCVERCPHRFYQVNDICKQCHTSCQTCTGTDTSSYQLLPFRLTDRYSVCLSEVSMFESTFSHWHKTADYLYSIRMISDSSPQGCLTCDWGSTLKDKVCYPRCEEGRYFSEMPRSGDSKEADTNMSLRALKHTSAALPIALLLAVGLALAVFALVKAHAKRRLCWHQSYERLSSSGGINMPHGVPEPDSGDEVDVVYTSRGGSNSHAPSPLSKEMAFANLDKRWTSLRTIFLILVCMFLSFVLWGTAFNRSQSSDFHIPEQFSSDLPVCLAVISGDVEGKKAELQVLLSSRSKKKALSEDFYINATLDCAAYIENRGFIKVPLSEEEANFPIAYSMVIHEKIEMFERLLRSIYAPQNIYCVHIDQKSSLGFHRAVKKIVSCFPNVFVTSKLETVVYASWSRVQADLNCMKDLLQSEVQWRYLLNTCGTDFPIKTNREMVMALKVLNGRNSLETEATSEHKKRRWQYRHNVTNSVVWTDVRKSPPPIRTPMFSGNAYFVVSRAFVKHVMQDREVQNFMEWEKDTYSPDEHMWATLQRMPSVPGSSPANSKYEVSDMQALARAVKWAYLAGDVTRGAPYYPCTGIYRRAVCVYGAGDLLWLLRQQHLFANKFDPEVDDISIRCLESVLRFKALGHDPLAFLHYSNLL</sequence>
<dbReference type="InterPro" id="IPR003406">
    <property type="entry name" value="Glyco_trans_14"/>
</dbReference>
<comment type="catalytic activity">
    <reaction evidence="18">
        <text>3-O-[N-acetyl-beta-D-glucosaminyl-(1-&gt;3)-N-acetyl-alpha-D-galactosaminyl]-L-seryl-[protein] + UDP-N-acetyl-alpha-D-glucosamine = 3-O-[N-acetyl-beta-D-glucosaminyl-(1-&gt;3)-[N-acetyl-beta-D-glucosaminyl-(1-&gt;6)]-N-acetyl-alpha-D-galactosaminyl]-L-seryl-[protein] + UDP + H(+)</text>
        <dbReference type="Rhea" id="RHEA:56188"/>
        <dbReference type="Rhea" id="RHEA-COMP:11691"/>
        <dbReference type="Rhea" id="RHEA-COMP:14412"/>
        <dbReference type="ChEBI" id="CHEBI:15378"/>
        <dbReference type="ChEBI" id="CHEBI:57705"/>
        <dbReference type="ChEBI" id="CHEBI:58223"/>
        <dbReference type="ChEBI" id="CHEBI:87079"/>
        <dbReference type="ChEBI" id="CHEBI:139581"/>
        <dbReference type="EC" id="2.4.1.148"/>
    </reaction>
</comment>
<evidence type="ECO:0000256" key="4">
    <source>
        <dbReference type="ARBA" id="ARBA00022679"/>
    </source>
</evidence>
<evidence type="ECO:0000256" key="12">
    <source>
        <dbReference type="ARBA" id="ARBA00038907"/>
    </source>
</evidence>
<evidence type="ECO:0000256" key="21">
    <source>
        <dbReference type="ARBA" id="ARBA00049911"/>
    </source>
</evidence>
<dbReference type="InterPro" id="IPR009030">
    <property type="entry name" value="Growth_fac_rcpt_cys_sf"/>
</dbReference>
<dbReference type="Gene3D" id="2.10.220.10">
    <property type="entry name" value="Hormone Receptor, Insulin-like Growth Factor Receptor 1, Chain A, domain 2"/>
    <property type="match status" value="1"/>
</dbReference>
<comment type="catalytic activity">
    <reaction evidence="17">
        <text>a beta-D-Gal-(1-&gt;4)-beta-D-GlcNAc-(1-&gt;3)-beta-D-Gal-(1-&gt;4)-beta-D-GlcNAc derivative + UDP-N-acetyl-alpha-D-glucosamine = a beta-D-Gal-(1-&gt;4)-beta-D-GlcNAc-(1-&gt;3)-[beta-D-GlcNAc-(1-&gt;6)]-beta-D-Gal-(1-&gt;4)-N-acetyl-beta-D-GlcNAc derivative + UDP + H(+)</text>
        <dbReference type="Rhea" id="RHEA:54820"/>
        <dbReference type="ChEBI" id="CHEBI:15378"/>
        <dbReference type="ChEBI" id="CHEBI:57705"/>
        <dbReference type="ChEBI" id="CHEBI:58223"/>
        <dbReference type="ChEBI" id="CHEBI:138371"/>
        <dbReference type="ChEBI" id="CHEBI:138372"/>
        <dbReference type="EC" id="2.4.1.150"/>
    </reaction>
</comment>
<gene>
    <name evidence="24" type="ORF">GOODEAATRI_013631</name>
</gene>
<evidence type="ECO:0000256" key="3">
    <source>
        <dbReference type="ARBA" id="ARBA00022676"/>
    </source>
</evidence>
<protein>
    <recommendedName>
        <fullName evidence="15">Beta-1,3-galactosyl-O-glycosyl-glycoprotein beta-1,6-N-acetylglucosaminyltransferase 3</fullName>
        <ecNumber evidence="14">2.4.1.102</ecNumber>
        <ecNumber evidence="13">2.4.1.148</ecNumber>
        <ecNumber evidence="12">2.4.1.150</ecNumber>
    </recommendedName>
    <alternativeName>
        <fullName evidence="16">C2GnT-mucin type</fullName>
    </alternativeName>
</protein>
<evidence type="ECO:0000256" key="11">
    <source>
        <dbReference type="ARBA" id="ARBA00038150"/>
    </source>
</evidence>
<keyword evidence="7 23" id="KW-1133">Transmembrane helix</keyword>
<keyword evidence="4" id="KW-0808">Transferase</keyword>
<dbReference type="InterPro" id="IPR006212">
    <property type="entry name" value="Furin_repeat"/>
</dbReference>
<keyword evidence="10" id="KW-0325">Glycoprotein</keyword>
<evidence type="ECO:0000256" key="8">
    <source>
        <dbReference type="ARBA" id="ARBA00023136"/>
    </source>
</evidence>
<feature type="transmembrane region" description="Helical" evidence="23">
    <location>
        <begin position="174"/>
        <end position="194"/>
    </location>
</feature>
<dbReference type="EC" id="2.4.1.150" evidence="12"/>
<dbReference type="SMART" id="SM00261">
    <property type="entry name" value="FU"/>
    <property type="match status" value="2"/>
</dbReference>
<dbReference type="EMBL" id="JAHRIO010010922">
    <property type="protein sequence ID" value="MEQ2161831.1"/>
    <property type="molecule type" value="Genomic_DNA"/>
</dbReference>
<organism evidence="24 25">
    <name type="scientific">Goodea atripinnis</name>
    <dbReference type="NCBI Taxonomy" id="208336"/>
    <lineage>
        <taxon>Eukaryota</taxon>
        <taxon>Metazoa</taxon>
        <taxon>Chordata</taxon>
        <taxon>Craniata</taxon>
        <taxon>Vertebrata</taxon>
        <taxon>Euteleostomi</taxon>
        <taxon>Actinopterygii</taxon>
        <taxon>Neopterygii</taxon>
        <taxon>Teleostei</taxon>
        <taxon>Neoteleostei</taxon>
        <taxon>Acanthomorphata</taxon>
        <taxon>Ovalentaria</taxon>
        <taxon>Atherinomorphae</taxon>
        <taxon>Cyprinodontiformes</taxon>
        <taxon>Goodeidae</taxon>
        <taxon>Goodea</taxon>
    </lineage>
</organism>
<keyword evidence="5 23" id="KW-0812">Transmembrane</keyword>
<dbReference type="EC" id="2.4.1.148" evidence="13"/>
<evidence type="ECO:0000313" key="25">
    <source>
        <dbReference type="Proteomes" id="UP001476798"/>
    </source>
</evidence>
<dbReference type="PANTHER" id="PTHR19297">
    <property type="entry name" value="GLYCOSYLTRANSFERASE 14 FAMILY MEMBER"/>
    <property type="match status" value="1"/>
</dbReference>
<dbReference type="SUPFAM" id="SSF57184">
    <property type="entry name" value="Growth factor receptor domain"/>
    <property type="match status" value="1"/>
</dbReference>
<evidence type="ECO:0000256" key="13">
    <source>
        <dbReference type="ARBA" id="ARBA00038912"/>
    </source>
</evidence>
<dbReference type="Proteomes" id="UP001476798">
    <property type="component" value="Unassembled WGS sequence"/>
</dbReference>
<comment type="catalytic activity">
    <reaction evidence="20">
        <text>a 3-O-[N-acetyl-beta-D-glucosaminyl-(1-&gt;3)-N-acetyl-alpha-D-galactosaminyl]-L-threonyl-[protein] + UDP-N-acetyl-alpha-D-glucosamine = 3-O-[N-acetyl-beta-D-glucosaminyl-(1-&gt;3)-[N-acetyl-beta-D-glucosaminyl-(1-&gt;6)]-N-acetyl-alpha-D-galactosaminyl]-L-threonyl-[protein] + UDP + H(+)</text>
        <dbReference type="Rhea" id="RHEA:56192"/>
        <dbReference type="Rhea" id="RHEA-COMP:11692"/>
        <dbReference type="Rhea" id="RHEA-COMP:14413"/>
        <dbReference type="ChEBI" id="CHEBI:15378"/>
        <dbReference type="ChEBI" id="CHEBI:57705"/>
        <dbReference type="ChEBI" id="CHEBI:58223"/>
        <dbReference type="ChEBI" id="CHEBI:87080"/>
        <dbReference type="ChEBI" id="CHEBI:139580"/>
        <dbReference type="EC" id="2.4.1.148"/>
    </reaction>
</comment>
<keyword evidence="3" id="KW-0328">Glycosyltransferase</keyword>
<comment type="caution">
    <text evidence="24">The sequence shown here is derived from an EMBL/GenBank/DDBJ whole genome shotgun (WGS) entry which is preliminary data.</text>
</comment>
<comment type="function">
    <text evidence="22">Glycosyltransferase that can synthesize all known mucin beta 6 N-acetylglucosaminides. Mediates core 2 and core 4 O-glycan branching, 2 important steps in mucin-type biosynthesis. Also has I-branching enzyme activity by converting linear into branched poly-N-acetyllactosaminoglycans, leading to introduce the blood group I antigen during embryonic development.</text>
</comment>
<keyword evidence="9" id="KW-1015">Disulfide bond</keyword>
<evidence type="ECO:0000313" key="24">
    <source>
        <dbReference type="EMBL" id="MEQ2161831.1"/>
    </source>
</evidence>
<keyword evidence="25" id="KW-1185">Reference proteome</keyword>
<name>A0ABV0MSH1_9TELE</name>
<feature type="transmembrane region" description="Helical" evidence="23">
    <location>
        <begin position="269"/>
        <end position="287"/>
    </location>
</feature>
<keyword evidence="8 23" id="KW-0472">Membrane</keyword>
<comment type="pathway">
    <text evidence="2">Protein modification; protein glycosylation.</text>
</comment>
<accession>A0ABV0MSH1</accession>
<dbReference type="Pfam" id="PF02485">
    <property type="entry name" value="Branch"/>
    <property type="match status" value="1"/>
</dbReference>
<evidence type="ECO:0000256" key="14">
    <source>
        <dbReference type="ARBA" id="ARBA00038948"/>
    </source>
</evidence>
<dbReference type="EC" id="2.4.1.102" evidence="14"/>
<evidence type="ECO:0000256" key="16">
    <source>
        <dbReference type="ARBA" id="ARBA00041719"/>
    </source>
</evidence>
<evidence type="ECO:0000256" key="22">
    <source>
        <dbReference type="ARBA" id="ARBA00055416"/>
    </source>
</evidence>
<evidence type="ECO:0000256" key="19">
    <source>
        <dbReference type="ARBA" id="ARBA00049870"/>
    </source>
</evidence>
<evidence type="ECO:0000256" key="15">
    <source>
        <dbReference type="ARBA" id="ARBA00039292"/>
    </source>
</evidence>
<evidence type="ECO:0000256" key="9">
    <source>
        <dbReference type="ARBA" id="ARBA00023157"/>
    </source>
</evidence>
<reference evidence="24 25" key="1">
    <citation type="submission" date="2021-06" db="EMBL/GenBank/DDBJ databases">
        <authorList>
            <person name="Palmer J.M."/>
        </authorList>
    </citation>
    <scope>NUCLEOTIDE SEQUENCE [LARGE SCALE GENOMIC DNA]</scope>
    <source>
        <strain evidence="24 25">GA_2019</strain>
        <tissue evidence="24">Muscle</tissue>
    </source>
</reference>
<dbReference type="PANTHER" id="PTHR19297:SF81">
    <property type="entry name" value="BETA-1,3-GALACTOSYL-O-GLYCOSYL-GLYCOPROTEIN BETA-1,6-N-ACETYLGLUCOSAMINYLTRANSFERASE 3"/>
    <property type="match status" value="1"/>
</dbReference>
<feature type="non-terminal residue" evidence="24">
    <location>
        <position position="1"/>
    </location>
</feature>
<dbReference type="CDD" id="cd00064">
    <property type="entry name" value="FU"/>
    <property type="match status" value="1"/>
</dbReference>
<proteinExistence type="inferred from homology"/>
<comment type="catalytic activity">
    <reaction evidence="19">
        <text>a 3-O-[beta-D-galactosyl-(1-&gt;3)-N-acetyl-alpha-D-galactosaminyl]-L-threonyl-[protein] + UDP-N-acetyl-alpha-D-glucosamine = a 3-O-{beta-D-galactosyl-(1-&gt;3)-[N-acetyl-beta-D-glucosaminyl-(1-&gt;6)]-N-acetyl-alpha-D-galactosaminyl}-L-threonyl-[protein] + UDP + H(+)</text>
        <dbReference type="Rhea" id="RHEA:56216"/>
        <dbReference type="Rhea" id="RHEA-COMP:13923"/>
        <dbReference type="Rhea" id="RHEA-COMP:14420"/>
        <dbReference type="ChEBI" id="CHEBI:15378"/>
        <dbReference type="ChEBI" id="CHEBI:57705"/>
        <dbReference type="ChEBI" id="CHEBI:58223"/>
        <dbReference type="ChEBI" id="CHEBI:137950"/>
        <dbReference type="ChEBI" id="CHEBI:139607"/>
        <dbReference type="EC" id="2.4.1.102"/>
    </reaction>
</comment>
<evidence type="ECO:0000256" key="5">
    <source>
        <dbReference type="ARBA" id="ARBA00022692"/>
    </source>
</evidence>
<evidence type="ECO:0000256" key="17">
    <source>
        <dbReference type="ARBA" id="ARBA00047621"/>
    </source>
</evidence>
<comment type="catalytic activity">
    <reaction evidence="21">
        <text>a 3-O-[beta-D-galactosyl-(1-&gt;3)-N-acetyl-alpha-D-galactosaminyl]-L-seryl-[protein] + UDP-N-acetyl-alpha-D-glucosamine = 3-O-{beta-D-galactosyl-(1-&gt;3)-[N-acetyl-beta-D-glucosaminyl-(1-&gt;6)]-N-acetyl-alpha-D-galactosaminyl}-L-seryl-[protein] + UDP + H(+)</text>
        <dbReference type="Rhea" id="RHEA:56212"/>
        <dbReference type="Rhea" id="RHEA-COMP:13922"/>
        <dbReference type="Rhea" id="RHEA-COMP:14419"/>
        <dbReference type="ChEBI" id="CHEBI:15378"/>
        <dbReference type="ChEBI" id="CHEBI:57705"/>
        <dbReference type="ChEBI" id="CHEBI:58223"/>
        <dbReference type="ChEBI" id="CHEBI:137949"/>
        <dbReference type="ChEBI" id="CHEBI:139605"/>
        <dbReference type="EC" id="2.4.1.102"/>
    </reaction>
</comment>
<comment type="subcellular location">
    <subcellularLocation>
        <location evidence="1">Golgi apparatus membrane</location>
        <topology evidence="1">Single-pass type II membrane protein</topology>
    </subcellularLocation>
</comment>
<evidence type="ECO:0000256" key="1">
    <source>
        <dbReference type="ARBA" id="ARBA00004323"/>
    </source>
</evidence>
<evidence type="ECO:0000256" key="6">
    <source>
        <dbReference type="ARBA" id="ARBA00022968"/>
    </source>
</evidence>
<evidence type="ECO:0000256" key="23">
    <source>
        <dbReference type="SAM" id="Phobius"/>
    </source>
</evidence>
<keyword evidence="6" id="KW-0735">Signal-anchor</keyword>